<protein>
    <submittedName>
        <fullName evidence="2">Uncharacterized protein</fullName>
    </submittedName>
</protein>
<feature type="compositionally biased region" description="Basic and acidic residues" evidence="1">
    <location>
        <begin position="210"/>
        <end position="219"/>
    </location>
</feature>
<organism evidence="2 3">
    <name type="scientific">Aspergillus heteromorphus CBS 117.55</name>
    <dbReference type="NCBI Taxonomy" id="1448321"/>
    <lineage>
        <taxon>Eukaryota</taxon>
        <taxon>Fungi</taxon>
        <taxon>Dikarya</taxon>
        <taxon>Ascomycota</taxon>
        <taxon>Pezizomycotina</taxon>
        <taxon>Eurotiomycetes</taxon>
        <taxon>Eurotiomycetidae</taxon>
        <taxon>Eurotiales</taxon>
        <taxon>Aspergillaceae</taxon>
        <taxon>Aspergillus</taxon>
        <taxon>Aspergillus subgen. Circumdati</taxon>
    </lineage>
</organism>
<evidence type="ECO:0000313" key="3">
    <source>
        <dbReference type="Proteomes" id="UP000247233"/>
    </source>
</evidence>
<feature type="region of interest" description="Disordered" evidence="1">
    <location>
        <begin position="148"/>
        <end position="180"/>
    </location>
</feature>
<feature type="region of interest" description="Disordered" evidence="1">
    <location>
        <begin position="252"/>
        <end position="282"/>
    </location>
</feature>
<feature type="compositionally biased region" description="Basic and acidic residues" evidence="1">
    <location>
        <begin position="157"/>
        <end position="170"/>
    </location>
</feature>
<dbReference type="VEuPathDB" id="FungiDB:BO70DRAFT_378637"/>
<name>A0A317WKU5_9EURO</name>
<reference evidence="2 3" key="1">
    <citation type="submission" date="2016-12" db="EMBL/GenBank/DDBJ databases">
        <title>The genomes of Aspergillus section Nigri reveals drivers in fungal speciation.</title>
        <authorList>
            <consortium name="DOE Joint Genome Institute"/>
            <person name="Vesth T.C."/>
            <person name="Nybo J."/>
            <person name="Theobald S."/>
            <person name="Brandl J."/>
            <person name="Frisvad J.C."/>
            <person name="Nielsen K.F."/>
            <person name="Lyhne E.K."/>
            <person name="Kogle M.E."/>
            <person name="Kuo A."/>
            <person name="Riley R."/>
            <person name="Clum A."/>
            <person name="Nolan M."/>
            <person name="Lipzen A."/>
            <person name="Salamov A."/>
            <person name="Henrissat B."/>
            <person name="Wiebenga A."/>
            <person name="De Vries R.P."/>
            <person name="Grigoriev I.V."/>
            <person name="Mortensen U.H."/>
            <person name="Andersen M.R."/>
            <person name="Baker S.E."/>
        </authorList>
    </citation>
    <scope>NUCLEOTIDE SEQUENCE [LARGE SCALE GENOMIC DNA]</scope>
    <source>
        <strain evidence="2 3">CBS 117.55</strain>
    </source>
</reference>
<evidence type="ECO:0000256" key="1">
    <source>
        <dbReference type="SAM" id="MobiDB-lite"/>
    </source>
</evidence>
<dbReference type="EMBL" id="MSFL01000008">
    <property type="protein sequence ID" value="PWY85922.1"/>
    <property type="molecule type" value="Genomic_DNA"/>
</dbReference>
<feature type="compositionally biased region" description="Basic and acidic residues" evidence="1">
    <location>
        <begin position="108"/>
        <end position="117"/>
    </location>
</feature>
<feature type="compositionally biased region" description="Basic and acidic residues" evidence="1">
    <location>
        <begin position="54"/>
        <end position="75"/>
    </location>
</feature>
<sequence>MGVDSSDRAAASVAPSHDGQPKNSGVLNGSKQDHVNEQIQTINRRGAGSPWNDGSDKPTRHDDHSDSDEANRTGKNDGILNDAHLADVNAQVQNIHAKRGGNPWDDESDKKFDDHSGSNDANRVGKNDGILNDVHLVDVNAQVEKLHLKRGGNPWDDEPRKSESHDDHSGSNDANRVGENNGLLNDVHLIDVNAQVEKLHLKRGGNPWDKPTEKHDDHSGNNNANQVGKNDGVLNDAHLADVNAQVQDIHVKRGGDDAPWGRPTEEHDDHSGNNNANQVGKNDGLLNDVHLIDVNAQLEKLHLKRGGPLDGVVGKVLPGSGSGREEPSRYGENKGTENGATLDHVNEQVQNIKRN</sequence>
<feature type="region of interest" description="Disordered" evidence="1">
    <location>
        <begin position="202"/>
        <end position="231"/>
    </location>
</feature>
<feature type="compositionally biased region" description="Basic and acidic residues" evidence="1">
    <location>
        <begin position="323"/>
        <end position="335"/>
    </location>
</feature>
<comment type="caution">
    <text evidence="2">The sequence shown here is derived from an EMBL/GenBank/DDBJ whole genome shotgun (WGS) entry which is preliminary data.</text>
</comment>
<feature type="compositionally biased region" description="Low complexity" evidence="1">
    <location>
        <begin position="1"/>
        <end position="16"/>
    </location>
</feature>
<dbReference type="RefSeq" id="XP_025400474.1">
    <property type="nucleotide sequence ID" value="XM_025545281.1"/>
</dbReference>
<feature type="region of interest" description="Disordered" evidence="1">
    <location>
        <begin position="1"/>
        <end position="127"/>
    </location>
</feature>
<keyword evidence="3" id="KW-1185">Reference proteome</keyword>
<dbReference type="GeneID" id="37067518"/>
<accession>A0A317WKU5</accession>
<feature type="compositionally biased region" description="Polar residues" evidence="1">
    <location>
        <begin position="21"/>
        <end position="30"/>
    </location>
</feature>
<feature type="region of interest" description="Disordered" evidence="1">
    <location>
        <begin position="314"/>
        <end position="355"/>
    </location>
</feature>
<dbReference type="AlphaFoldDB" id="A0A317WKU5"/>
<dbReference type="Proteomes" id="UP000247233">
    <property type="component" value="Unassembled WGS sequence"/>
</dbReference>
<proteinExistence type="predicted"/>
<gene>
    <name evidence="2" type="ORF">BO70DRAFT_378637</name>
</gene>
<evidence type="ECO:0000313" key="2">
    <source>
        <dbReference type="EMBL" id="PWY85922.1"/>
    </source>
</evidence>